<dbReference type="EMBL" id="JSVA01000010">
    <property type="protein sequence ID" value="KOF02801.1"/>
    <property type="molecule type" value="Genomic_DNA"/>
</dbReference>
<dbReference type="InterPro" id="IPR023774">
    <property type="entry name" value="Put_metal_dep_hydrolase_YfiT"/>
</dbReference>
<reference evidence="7" key="1">
    <citation type="submission" date="2014-11" db="EMBL/GenBank/DDBJ databases">
        <title>Genome sequencing of Roseivirga sp. D-25.</title>
        <authorList>
            <person name="Selvaratnam C."/>
            <person name="Thevarajoo S."/>
            <person name="Goh K.M."/>
            <person name="Eee R."/>
            <person name="Chan K.-G."/>
            <person name="Chong C.S."/>
        </authorList>
    </citation>
    <scope>NUCLEOTIDE SEQUENCE [LARGE SCALE GENOMIC DNA]</scope>
    <source>
        <strain evidence="7">D-25</strain>
    </source>
</reference>
<keyword evidence="2" id="KW-0479">Metal-binding</keyword>
<evidence type="ECO:0000259" key="5">
    <source>
        <dbReference type="Pfam" id="PF12867"/>
    </source>
</evidence>
<keyword evidence="3" id="KW-0378">Hydrolase</keyword>
<feature type="domain" description="DinB-like" evidence="5">
    <location>
        <begin position="31"/>
        <end position="167"/>
    </location>
</feature>
<organism evidence="6 7">
    <name type="scientific">Roseivirga seohaensis subsp. aquiponti</name>
    <dbReference type="NCBI Taxonomy" id="1566026"/>
    <lineage>
        <taxon>Bacteria</taxon>
        <taxon>Pseudomonadati</taxon>
        <taxon>Bacteroidota</taxon>
        <taxon>Cytophagia</taxon>
        <taxon>Cytophagales</taxon>
        <taxon>Roseivirgaceae</taxon>
        <taxon>Roseivirga</taxon>
    </lineage>
</organism>
<evidence type="ECO:0000313" key="6">
    <source>
        <dbReference type="EMBL" id="KOF02801.1"/>
    </source>
</evidence>
<dbReference type="Proteomes" id="UP000036908">
    <property type="component" value="Unassembled WGS sequence"/>
</dbReference>
<keyword evidence="4" id="KW-0862">Zinc</keyword>
<dbReference type="NCBIfam" id="NF009807">
    <property type="entry name" value="PRK13291.1"/>
    <property type="match status" value="1"/>
</dbReference>
<proteinExistence type="inferred from homology"/>
<dbReference type="GO" id="GO:0046872">
    <property type="term" value="F:metal ion binding"/>
    <property type="evidence" value="ECO:0007669"/>
    <property type="project" value="UniProtKB-KW"/>
</dbReference>
<dbReference type="PATRIC" id="fig|1566026.4.peg.470"/>
<dbReference type="InterPro" id="IPR034660">
    <property type="entry name" value="DinB/YfiT-like"/>
</dbReference>
<dbReference type="InterPro" id="IPR024775">
    <property type="entry name" value="DinB-like"/>
</dbReference>
<sequence length="177" mass="20918">MTADLRYPIGKFDPPANITLSDIDGYINRIKDTPEKLKKTIEGFTEEQLNTPYRPEGWTVRRVIHHIADSHMNAYIRFHWALTENSPRIKAYDEKAWAELSYQNHVPLEVSLNLLTNLHERWIHLLKNMSEEDFSRKYIHPEGNKVYVLRTVAAMYAWHGDHHTAHITSLRERMGWK</sequence>
<name>A0A0L8AKP0_9BACT</name>
<keyword evidence="7" id="KW-1185">Reference proteome</keyword>
<dbReference type="Gene3D" id="1.20.120.450">
    <property type="entry name" value="dinb family like domain"/>
    <property type="match status" value="1"/>
</dbReference>
<evidence type="ECO:0000256" key="2">
    <source>
        <dbReference type="ARBA" id="ARBA00022723"/>
    </source>
</evidence>
<keyword evidence="1" id="KW-0963">Cytoplasm</keyword>
<dbReference type="GO" id="GO:0016787">
    <property type="term" value="F:hydrolase activity"/>
    <property type="evidence" value="ECO:0007669"/>
    <property type="project" value="UniProtKB-KW"/>
</dbReference>
<evidence type="ECO:0000256" key="3">
    <source>
        <dbReference type="ARBA" id="ARBA00022801"/>
    </source>
</evidence>
<dbReference type="RefSeq" id="WP_053223754.1">
    <property type="nucleotide sequence ID" value="NZ_JSVA01000010.1"/>
</dbReference>
<dbReference type="OrthoDB" id="9796039at2"/>
<evidence type="ECO:0000313" key="7">
    <source>
        <dbReference type="Proteomes" id="UP000036908"/>
    </source>
</evidence>
<evidence type="ECO:0000256" key="4">
    <source>
        <dbReference type="ARBA" id="ARBA00022833"/>
    </source>
</evidence>
<dbReference type="Pfam" id="PF12867">
    <property type="entry name" value="DinB_2"/>
    <property type="match status" value="1"/>
</dbReference>
<comment type="caution">
    <text evidence="6">The sequence shown here is derived from an EMBL/GenBank/DDBJ whole genome shotgun (WGS) entry which is preliminary data.</text>
</comment>
<accession>A0A0L8AKP0</accession>
<dbReference type="AlphaFoldDB" id="A0A0L8AKP0"/>
<dbReference type="SUPFAM" id="SSF109854">
    <property type="entry name" value="DinB/YfiT-like putative metalloenzymes"/>
    <property type="match status" value="1"/>
</dbReference>
<dbReference type="HAMAP" id="MF_01256">
    <property type="entry name" value="YfiT_hydrol"/>
    <property type="match status" value="1"/>
</dbReference>
<gene>
    <name evidence="6" type="ORF">OB69_10920</name>
</gene>
<evidence type="ECO:0000256" key="1">
    <source>
        <dbReference type="ARBA" id="ARBA00022490"/>
    </source>
</evidence>
<protein>
    <recommendedName>
        <fullName evidence="5">DinB-like domain-containing protein</fullName>
    </recommendedName>
</protein>